<dbReference type="SMART" id="SM00382">
    <property type="entry name" value="AAA"/>
    <property type="match status" value="1"/>
</dbReference>
<dbReference type="GO" id="GO:0005886">
    <property type="term" value="C:plasma membrane"/>
    <property type="evidence" value="ECO:0007669"/>
    <property type="project" value="UniProtKB-SubCell"/>
</dbReference>
<dbReference type="GO" id="GO:1904680">
    <property type="term" value="F:peptide transmembrane transporter activity"/>
    <property type="evidence" value="ECO:0007669"/>
    <property type="project" value="InterPro"/>
</dbReference>
<feature type="transmembrane region" description="Helical" evidence="9">
    <location>
        <begin position="125"/>
        <end position="148"/>
    </location>
</feature>
<gene>
    <name evidence="12" type="ORF">SAMN04488128_11228</name>
</gene>
<evidence type="ECO:0000256" key="2">
    <source>
        <dbReference type="ARBA" id="ARBA00022448"/>
    </source>
</evidence>
<evidence type="ECO:0000259" key="10">
    <source>
        <dbReference type="PROSITE" id="PS50893"/>
    </source>
</evidence>
<dbReference type="RefSeq" id="WP_078673402.1">
    <property type="nucleotide sequence ID" value="NZ_FUWZ01000012.1"/>
</dbReference>
<dbReference type="Pfam" id="PF00664">
    <property type="entry name" value="ABC_membrane"/>
    <property type="match status" value="1"/>
</dbReference>
<keyword evidence="5 12" id="KW-0067">ATP-binding</keyword>
<keyword evidence="13" id="KW-1185">Reference proteome</keyword>
<organism evidence="12 13">
    <name type="scientific">Chitinophaga eiseniae</name>
    <dbReference type="NCBI Taxonomy" id="634771"/>
    <lineage>
        <taxon>Bacteria</taxon>
        <taxon>Pseudomonadati</taxon>
        <taxon>Bacteroidota</taxon>
        <taxon>Chitinophagia</taxon>
        <taxon>Chitinophagales</taxon>
        <taxon>Chitinophagaceae</taxon>
        <taxon>Chitinophaga</taxon>
    </lineage>
</organism>
<dbReference type="OrthoDB" id="846150at2"/>
<feature type="transmembrane region" description="Helical" evidence="9">
    <location>
        <begin position="270"/>
        <end position="290"/>
    </location>
</feature>
<feature type="transmembrane region" description="Helical" evidence="9">
    <location>
        <begin position="154"/>
        <end position="170"/>
    </location>
</feature>
<evidence type="ECO:0000256" key="8">
    <source>
        <dbReference type="SAM" id="Coils"/>
    </source>
</evidence>
<dbReference type="InterPro" id="IPR027417">
    <property type="entry name" value="P-loop_NTPase"/>
</dbReference>
<evidence type="ECO:0000256" key="5">
    <source>
        <dbReference type="ARBA" id="ARBA00022840"/>
    </source>
</evidence>
<dbReference type="PANTHER" id="PTHR24221">
    <property type="entry name" value="ATP-BINDING CASSETTE SUB-FAMILY B"/>
    <property type="match status" value="1"/>
</dbReference>
<dbReference type="InterPro" id="IPR015856">
    <property type="entry name" value="ABC_transpr_CbiO/EcfA_su"/>
</dbReference>
<keyword evidence="8" id="KW-0175">Coiled coil</keyword>
<dbReference type="InterPro" id="IPR036640">
    <property type="entry name" value="ABC1_TM_sf"/>
</dbReference>
<dbReference type="InterPro" id="IPR003439">
    <property type="entry name" value="ABC_transporter-like_ATP-bd"/>
</dbReference>
<evidence type="ECO:0000313" key="13">
    <source>
        <dbReference type="Proteomes" id="UP000190367"/>
    </source>
</evidence>
<dbReference type="AlphaFoldDB" id="A0A1T4U7F4"/>
<dbReference type="NCBIfam" id="TIGR01194">
    <property type="entry name" value="cyc_pep_trnsptr"/>
    <property type="match status" value="1"/>
</dbReference>
<dbReference type="Pfam" id="PF00005">
    <property type="entry name" value="ABC_tran"/>
    <property type="match status" value="1"/>
</dbReference>
<dbReference type="Proteomes" id="UP000190367">
    <property type="component" value="Unassembled WGS sequence"/>
</dbReference>
<keyword evidence="4" id="KW-0547">Nucleotide-binding</keyword>
<keyword evidence="6 9" id="KW-1133">Transmembrane helix</keyword>
<feature type="coiled-coil region" evidence="8">
    <location>
        <begin position="293"/>
        <end position="320"/>
    </location>
</feature>
<dbReference type="STRING" id="634771.SAMN04488128_11228"/>
<keyword evidence="3 9" id="KW-0812">Transmembrane</keyword>
<evidence type="ECO:0000256" key="6">
    <source>
        <dbReference type="ARBA" id="ARBA00022989"/>
    </source>
</evidence>
<evidence type="ECO:0000256" key="1">
    <source>
        <dbReference type="ARBA" id="ARBA00004651"/>
    </source>
</evidence>
<dbReference type="InterPro" id="IPR011527">
    <property type="entry name" value="ABC1_TM_dom"/>
</dbReference>
<dbReference type="SUPFAM" id="SSF90123">
    <property type="entry name" value="ABC transporter transmembrane region"/>
    <property type="match status" value="1"/>
</dbReference>
<name>A0A1T4U7F4_9BACT</name>
<feature type="transmembrane region" description="Helical" evidence="9">
    <location>
        <begin position="239"/>
        <end position="258"/>
    </location>
</feature>
<dbReference type="Gene3D" id="1.20.1560.10">
    <property type="entry name" value="ABC transporter type 1, transmembrane domain"/>
    <property type="match status" value="1"/>
</dbReference>
<keyword evidence="7 9" id="KW-0472">Membrane</keyword>
<protein>
    <submittedName>
        <fullName evidence="12">Putative ATP-binding cassette transporter</fullName>
    </submittedName>
</protein>
<dbReference type="GO" id="GO:0016887">
    <property type="term" value="F:ATP hydrolysis activity"/>
    <property type="evidence" value="ECO:0007669"/>
    <property type="project" value="InterPro"/>
</dbReference>
<dbReference type="GO" id="GO:0140359">
    <property type="term" value="F:ABC-type transporter activity"/>
    <property type="evidence" value="ECO:0007669"/>
    <property type="project" value="InterPro"/>
</dbReference>
<evidence type="ECO:0000256" key="7">
    <source>
        <dbReference type="ARBA" id="ARBA00023136"/>
    </source>
</evidence>
<evidence type="ECO:0000256" key="9">
    <source>
        <dbReference type="SAM" id="Phobius"/>
    </source>
</evidence>
<dbReference type="GO" id="GO:0015833">
    <property type="term" value="P:peptide transport"/>
    <property type="evidence" value="ECO:0007669"/>
    <property type="project" value="InterPro"/>
</dbReference>
<dbReference type="PROSITE" id="PS50893">
    <property type="entry name" value="ABC_TRANSPORTER_2"/>
    <property type="match status" value="1"/>
</dbReference>
<keyword evidence="2" id="KW-0813">Transport</keyword>
<dbReference type="Gene3D" id="3.40.50.300">
    <property type="entry name" value="P-loop containing nucleotide triphosphate hydrolases"/>
    <property type="match status" value="1"/>
</dbReference>
<dbReference type="GO" id="GO:0005524">
    <property type="term" value="F:ATP binding"/>
    <property type="evidence" value="ECO:0007669"/>
    <property type="project" value="UniProtKB-KW"/>
</dbReference>
<dbReference type="PANTHER" id="PTHR24221:SF654">
    <property type="entry name" value="ATP-BINDING CASSETTE SUB-FAMILY B MEMBER 6"/>
    <property type="match status" value="1"/>
</dbReference>
<feature type="transmembrane region" description="Helical" evidence="9">
    <location>
        <begin position="49"/>
        <end position="68"/>
    </location>
</feature>
<evidence type="ECO:0000313" key="12">
    <source>
        <dbReference type="EMBL" id="SKA48441.1"/>
    </source>
</evidence>
<feature type="domain" description="ABC transmembrane type-1" evidence="11">
    <location>
        <begin position="19"/>
        <end position="295"/>
    </location>
</feature>
<dbReference type="InterPro" id="IPR005898">
    <property type="entry name" value="Cyc_pep_transpt_SyrD/YojI"/>
</dbReference>
<dbReference type="InterPro" id="IPR003593">
    <property type="entry name" value="AAA+_ATPase"/>
</dbReference>
<feature type="domain" description="ABC transporter" evidence="10">
    <location>
        <begin position="330"/>
        <end position="540"/>
    </location>
</feature>
<dbReference type="InterPro" id="IPR039421">
    <property type="entry name" value="Type_1_exporter"/>
</dbReference>
<proteinExistence type="predicted"/>
<accession>A0A1T4U7F4</accession>
<sequence length="540" mass="61370">MKYLLHFLSNARKLFGIRIFIFGIATGLANTALISIINETIKYGIDEKMPSPLLAAGYVLSLLLYFLLQYSYQALLIRSAETLILQSRKELIDRIRKSSLQSFEKLGSTRLFVLISADTATIGQIATLASGVITSVIVITGVLLYLLIISIKGFLLTITIIAFSFLVALAKQKQNIRRIKHLMELQNTFLGYVQQMLDGMKEIKIDSQVDKGLYDTQIKPRMEEVSSATISNNVFQSRFSLLGQSIFFITMGCILYLFPLLKVTITENNAQFVIMLIYILGPLQSLLPLIPQFSRIRSTLERLEEAMKTLQEEASAAHDSQQAENSFTEIRIRDLTYTYKTLHNDEFSLGPINLDIKAGDLIFIHGGNGSGKSTLIKVLTGLYPQSGGSIMRDNQLIDYHNLQMYRNMFGVIFTDNHLFEHIHGVDQTVTANVQQLIRKVGLVEKVNFSQNQFDTIDLSEGQKKRVALVSALVRDKPIYIFDEWAANQDPDFKHFFYHNIIPELSKQRKTVILITHDDRYLHIAQRVIKMENGRIQEQQV</sequence>
<evidence type="ECO:0000256" key="4">
    <source>
        <dbReference type="ARBA" id="ARBA00022741"/>
    </source>
</evidence>
<dbReference type="SUPFAM" id="SSF52540">
    <property type="entry name" value="P-loop containing nucleoside triphosphate hydrolases"/>
    <property type="match status" value="1"/>
</dbReference>
<evidence type="ECO:0000259" key="11">
    <source>
        <dbReference type="PROSITE" id="PS50929"/>
    </source>
</evidence>
<evidence type="ECO:0000256" key="3">
    <source>
        <dbReference type="ARBA" id="ARBA00022692"/>
    </source>
</evidence>
<dbReference type="EMBL" id="FUWZ01000012">
    <property type="protein sequence ID" value="SKA48441.1"/>
    <property type="molecule type" value="Genomic_DNA"/>
</dbReference>
<feature type="transmembrane region" description="Helical" evidence="9">
    <location>
        <begin position="15"/>
        <end position="37"/>
    </location>
</feature>
<dbReference type="PROSITE" id="PS50929">
    <property type="entry name" value="ABC_TM1F"/>
    <property type="match status" value="1"/>
</dbReference>
<dbReference type="CDD" id="cd03225">
    <property type="entry name" value="ABC_cobalt_CbiO_domain1"/>
    <property type="match status" value="1"/>
</dbReference>
<reference evidence="13" key="1">
    <citation type="submission" date="2017-02" db="EMBL/GenBank/DDBJ databases">
        <authorList>
            <person name="Varghese N."/>
            <person name="Submissions S."/>
        </authorList>
    </citation>
    <scope>NUCLEOTIDE SEQUENCE [LARGE SCALE GENOMIC DNA]</scope>
    <source>
        <strain evidence="13">DSM 22224</strain>
    </source>
</reference>
<dbReference type="GO" id="GO:0034040">
    <property type="term" value="F:ATPase-coupled lipid transmembrane transporter activity"/>
    <property type="evidence" value="ECO:0007669"/>
    <property type="project" value="TreeGrafter"/>
</dbReference>
<comment type="subcellular location">
    <subcellularLocation>
        <location evidence="1">Cell membrane</location>
        <topology evidence="1">Multi-pass membrane protein</topology>
    </subcellularLocation>
</comment>